<keyword evidence="1" id="KW-0689">Ribosomal protein</keyword>
<dbReference type="AlphaFoldDB" id="A0A3R7NFJ7"/>
<evidence type="ECO:0000313" key="2">
    <source>
        <dbReference type="Proteomes" id="UP000283634"/>
    </source>
</evidence>
<proteinExistence type="predicted"/>
<gene>
    <name evidence="1" type="ORF">TraAM80_06695</name>
</gene>
<protein>
    <submittedName>
        <fullName evidence="1">Large subunit ribosomal protein L10e</fullName>
    </submittedName>
</protein>
<dbReference type="GeneID" id="40330628"/>
<dbReference type="RefSeq" id="XP_029236645.1">
    <property type="nucleotide sequence ID" value="XM_029383528.1"/>
</dbReference>
<evidence type="ECO:0000313" key="1">
    <source>
        <dbReference type="EMBL" id="RNF01975.1"/>
    </source>
</evidence>
<dbReference type="EMBL" id="MKGL01000252">
    <property type="protein sequence ID" value="RNF01975.1"/>
    <property type="molecule type" value="Genomic_DNA"/>
</dbReference>
<dbReference type="Proteomes" id="UP000283634">
    <property type="component" value="Unassembled WGS sequence"/>
</dbReference>
<comment type="caution">
    <text evidence="1">The sequence shown here is derived from an EMBL/GenBank/DDBJ whole genome shotgun (WGS) entry which is preliminary data.</text>
</comment>
<accession>A0A3R7NFJ7</accession>
<keyword evidence="2" id="KW-1185">Reference proteome</keyword>
<dbReference type="GO" id="GO:0005840">
    <property type="term" value="C:ribosome"/>
    <property type="evidence" value="ECO:0007669"/>
    <property type="project" value="UniProtKB-KW"/>
</dbReference>
<keyword evidence="1" id="KW-0687">Ribonucleoprotein</keyword>
<organism evidence="1 2">
    <name type="scientific">Trypanosoma rangeli</name>
    <dbReference type="NCBI Taxonomy" id="5698"/>
    <lineage>
        <taxon>Eukaryota</taxon>
        <taxon>Discoba</taxon>
        <taxon>Euglenozoa</taxon>
        <taxon>Kinetoplastea</taxon>
        <taxon>Metakinetoplastina</taxon>
        <taxon>Trypanosomatida</taxon>
        <taxon>Trypanosomatidae</taxon>
        <taxon>Trypanosoma</taxon>
        <taxon>Herpetosoma</taxon>
    </lineage>
</organism>
<feature type="non-terminal residue" evidence="1">
    <location>
        <position position="181"/>
    </location>
</feature>
<sequence>MDSTTSRQFALCPKPANGRLNGIKTKATTSKEQKKKFLLTVVGAAHHAEKVVVKAKRKQKQFNNVKKKRETLKAETKTSKHKRGGCCSRHQVVLRNLALGRDELDVDATLLQLAGIAQLLVLGAENVREAPVLGHDNDLAAGELHLGAAESLQRLWNVTLLRAHRQENLANANTSAGSVGL</sequence>
<name>A0A3R7NFJ7_TRYRA</name>
<reference evidence="1 2" key="1">
    <citation type="journal article" date="2018" name="BMC Genomics">
        <title>Genomic comparison of Trypanosoma conorhini and Trypanosoma rangeli to Trypanosoma cruzi strains of high and low virulence.</title>
        <authorList>
            <person name="Bradwell K.R."/>
            <person name="Koparde V.N."/>
            <person name="Matveyev A.V."/>
            <person name="Serrano M.G."/>
            <person name="Alves J.M."/>
            <person name="Parikh H."/>
            <person name="Huang B."/>
            <person name="Lee V."/>
            <person name="Espinosa-Alvarez O."/>
            <person name="Ortiz P.A."/>
            <person name="Costa-Martins A.G."/>
            <person name="Teixeira M.M."/>
            <person name="Buck G.A."/>
        </authorList>
    </citation>
    <scope>NUCLEOTIDE SEQUENCE [LARGE SCALE GENOMIC DNA]</scope>
    <source>
        <strain evidence="1 2">AM80</strain>
    </source>
</reference>